<protein>
    <submittedName>
        <fullName evidence="2">Uncharacterized protein</fullName>
    </submittedName>
</protein>
<dbReference type="AlphaFoldDB" id="A0A176WMH4"/>
<reference evidence="2" key="1">
    <citation type="submission" date="2016-03" db="EMBL/GenBank/DDBJ databases">
        <title>Mechanisms controlling the formation of the plant cell surface in tip-growing cells are functionally conserved among land plants.</title>
        <authorList>
            <person name="Honkanen S."/>
            <person name="Jones V.A."/>
            <person name="Morieri G."/>
            <person name="Champion C."/>
            <person name="Hetherington A.J."/>
            <person name="Kelly S."/>
            <person name="Saint-Marcoux D."/>
            <person name="Proust H."/>
            <person name="Prescott H."/>
            <person name="Dolan L."/>
        </authorList>
    </citation>
    <scope>NUCLEOTIDE SEQUENCE [LARGE SCALE GENOMIC DNA]</scope>
    <source>
        <tissue evidence="2">Whole gametophyte</tissue>
    </source>
</reference>
<dbReference type="EMBL" id="LVLJ01000416">
    <property type="protein sequence ID" value="OAE34338.1"/>
    <property type="molecule type" value="Genomic_DNA"/>
</dbReference>
<evidence type="ECO:0000313" key="3">
    <source>
        <dbReference type="Proteomes" id="UP000077202"/>
    </source>
</evidence>
<feature type="compositionally biased region" description="Basic and acidic residues" evidence="1">
    <location>
        <begin position="236"/>
        <end position="274"/>
    </location>
</feature>
<accession>A0A176WMH4</accession>
<organism evidence="2 3">
    <name type="scientific">Marchantia polymorpha subsp. ruderalis</name>
    <dbReference type="NCBI Taxonomy" id="1480154"/>
    <lineage>
        <taxon>Eukaryota</taxon>
        <taxon>Viridiplantae</taxon>
        <taxon>Streptophyta</taxon>
        <taxon>Embryophyta</taxon>
        <taxon>Marchantiophyta</taxon>
        <taxon>Marchantiopsida</taxon>
        <taxon>Marchantiidae</taxon>
        <taxon>Marchantiales</taxon>
        <taxon>Marchantiaceae</taxon>
        <taxon>Marchantia</taxon>
    </lineage>
</organism>
<gene>
    <name evidence="2" type="ORF">AXG93_1054s1230</name>
</gene>
<keyword evidence="3" id="KW-1185">Reference proteome</keyword>
<proteinExistence type="predicted"/>
<evidence type="ECO:0000313" key="2">
    <source>
        <dbReference type="EMBL" id="OAE34338.1"/>
    </source>
</evidence>
<comment type="caution">
    <text evidence="2">The sequence shown here is derived from an EMBL/GenBank/DDBJ whole genome shotgun (WGS) entry which is preliminary data.</text>
</comment>
<evidence type="ECO:0000256" key="1">
    <source>
        <dbReference type="SAM" id="MobiDB-lite"/>
    </source>
</evidence>
<feature type="region of interest" description="Disordered" evidence="1">
    <location>
        <begin position="215"/>
        <end position="281"/>
    </location>
</feature>
<name>A0A176WMH4_MARPO</name>
<dbReference type="Proteomes" id="UP000077202">
    <property type="component" value="Unassembled WGS sequence"/>
</dbReference>
<sequence length="320" mass="35964">MGNVMGKKKRKAAAIAKAKAKANEHVVALTSTSYLQIELPREIVEDLERPRKGPGGWGAGIADPAHEMYEKLKSLDQPAVMVPKPWSEVDQILSKLKPQASAASPKTPRFMSPSIKAKEKMVLEAPPSPPASIIDMGELMDGLDDEARRSISLSGRNYRDELNIDPMEFIKTKPFNPRKVKSLEHTLSFSTIHTVRELDAGPSKAVVQPETVENVLRRRGASPARRSNDMSSPARLSHELSRRSNELTRRSSEILRRSTEIQRRSSEFQRRSSEQPRPFSEISFAHADSLRTVREEMRRENLQHLRNIGVTETGFTTARL</sequence>